<keyword evidence="1" id="KW-0812">Transmembrane</keyword>
<comment type="caution">
    <text evidence="2">The sequence shown here is derived from an EMBL/GenBank/DDBJ whole genome shotgun (WGS) entry which is preliminary data.</text>
</comment>
<organism evidence="2 3">
    <name type="scientific">Reticulomyxa filosa</name>
    <dbReference type="NCBI Taxonomy" id="46433"/>
    <lineage>
        <taxon>Eukaryota</taxon>
        <taxon>Sar</taxon>
        <taxon>Rhizaria</taxon>
        <taxon>Retaria</taxon>
        <taxon>Foraminifera</taxon>
        <taxon>Monothalamids</taxon>
        <taxon>Reticulomyxidae</taxon>
        <taxon>Reticulomyxa</taxon>
    </lineage>
</organism>
<accession>X6NGR2</accession>
<feature type="transmembrane region" description="Helical" evidence="1">
    <location>
        <begin position="250"/>
        <end position="269"/>
    </location>
</feature>
<keyword evidence="3" id="KW-1185">Reference proteome</keyword>
<dbReference type="Gene3D" id="1.20.900.10">
    <property type="entry name" value="Dbl homology (DH) domain"/>
    <property type="match status" value="1"/>
</dbReference>
<evidence type="ECO:0000313" key="2">
    <source>
        <dbReference type="EMBL" id="ETO25098.1"/>
    </source>
</evidence>
<dbReference type="SUPFAM" id="SSF48065">
    <property type="entry name" value="DBL homology domain (DH-domain)"/>
    <property type="match status" value="1"/>
</dbReference>
<sequence length="306" mass="36893">MYEDYLTKFDNVLKVFAEWKSIEFRSFMNLRLENENVKKHMEAPMLCMLPWFALCSMYLYNPFERLKVYYKFLRDLDTLSKEGDEDKVFLDQCLAKFKKVYQNIKRNEKRLQVKIKLLEVQLQIHGNYKTIVKDDSPKQHSHDFYPCLTFLNVDMQYILKTVSKPCQMRRLVFHKKYKRITIHLFSDLFVWVSVRGKYKGSYSLYNRELQIEKSGSPGSGEFSIGLASEKTKRLVVCANDGPSTFFFFPNQIYCIFIYTHIHIYLCICIKSNEMRLWRKLWMLFESARNVPKMQRMFPMLFFFFLD</sequence>
<keyword evidence="1" id="KW-1133">Transmembrane helix</keyword>
<evidence type="ECO:0000313" key="3">
    <source>
        <dbReference type="Proteomes" id="UP000023152"/>
    </source>
</evidence>
<proteinExistence type="predicted"/>
<keyword evidence="1" id="KW-0472">Membrane</keyword>
<gene>
    <name evidence="2" type="ORF">RFI_12046</name>
</gene>
<evidence type="ECO:0000256" key="1">
    <source>
        <dbReference type="SAM" id="Phobius"/>
    </source>
</evidence>
<name>X6NGR2_RETFI</name>
<dbReference type="AlphaFoldDB" id="X6NGR2"/>
<dbReference type="EMBL" id="ASPP01008746">
    <property type="protein sequence ID" value="ETO25098.1"/>
    <property type="molecule type" value="Genomic_DNA"/>
</dbReference>
<protein>
    <recommendedName>
        <fullName evidence="4">DH domain-containing protein</fullName>
    </recommendedName>
</protein>
<reference evidence="2 3" key="1">
    <citation type="journal article" date="2013" name="Curr. Biol.">
        <title>The Genome of the Foraminiferan Reticulomyxa filosa.</title>
        <authorList>
            <person name="Glockner G."/>
            <person name="Hulsmann N."/>
            <person name="Schleicher M."/>
            <person name="Noegel A.A."/>
            <person name="Eichinger L."/>
            <person name="Gallinger C."/>
            <person name="Pawlowski J."/>
            <person name="Sierra R."/>
            <person name="Euteneuer U."/>
            <person name="Pillet L."/>
            <person name="Moustafa A."/>
            <person name="Platzer M."/>
            <person name="Groth M."/>
            <person name="Szafranski K."/>
            <person name="Schliwa M."/>
        </authorList>
    </citation>
    <scope>NUCLEOTIDE SEQUENCE [LARGE SCALE GENOMIC DNA]</scope>
</reference>
<dbReference type="Proteomes" id="UP000023152">
    <property type="component" value="Unassembled WGS sequence"/>
</dbReference>
<dbReference type="InterPro" id="IPR035899">
    <property type="entry name" value="DBL_dom_sf"/>
</dbReference>
<evidence type="ECO:0008006" key="4">
    <source>
        <dbReference type="Google" id="ProtNLM"/>
    </source>
</evidence>